<protein>
    <submittedName>
        <fullName evidence="1">Uncharacterized protein</fullName>
    </submittedName>
</protein>
<comment type="caution">
    <text evidence="1">The sequence shown here is derived from an EMBL/GenBank/DDBJ whole genome shotgun (WGS) entry which is preliminary data.</text>
</comment>
<evidence type="ECO:0000313" key="1">
    <source>
        <dbReference type="EMBL" id="RZF20661.1"/>
    </source>
</evidence>
<dbReference type="RefSeq" id="WP_133296960.1">
    <property type="nucleotide sequence ID" value="NZ_QDKL01000003.1"/>
</dbReference>
<reference evidence="2" key="1">
    <citation type="journal article" date="2019" name="Int. J. Syst. Evol. Microbiol.">
        <title>Halobacteriovorax valvorus sp. nov., a novel prokaryotic predator isolated from coastal seawater of China.</title>
        <authorList>
            <person name="Chen M.-X."/>
        </authorList>
    </citation>
    <scope>NUCLEOTIDE SEQUENCE [LARGE SCALE GENOMIC DNA]</scope>
    <source>
        <strain evidence="2">BL9</strain>
    </source>
</reference>
<dbReference type="EMBL" id="QDKL01000003">
    <property type="protein sequence ID" value="RZF20661.1"/>
    <property type="molecule type" value="Genomic_DNA"/>
</dbReference>
<sequence>MAIFLTLSIFSTQVHVYAKRTHSGAIYKAADEEFGNEEALVSLKFPLKFLRQDLQDVLVKPEDSYFKEISKIDLNPIDRTLHLDATIIMPDSMLLSMEDKAGDKLLNEHTISLVLGFPSYVRGQYIELEIKKFVLDDVDYTNGMHMVTNVTAALLKNRSLLNYFLADHKAPTDYSDEDLSKMIRELFDNQDIVIKDNRIRARFNFTKITGFTRYSDLEDLQIWYIGPKKMKGTAQGAAFMVEAGIGNPSISYIKGIRDAGKVAANELLKLREQEYITYGFNKDVETRLTKLHSRLMEATGIFNWNVREERIIDEIRSTLISKARKALSKDDLYFIDEPQKANINFFVAAEEFLRVSIADLKLRHVIDMENRNGGSKAKTMPFVETRVSQNAVSQFTNFFRDFKLIEKEPLFKELNVVLAPHLPGVVLKGRVNLELNSLFEMGLEGEGIDFNNPDIRLDSKTYGDSVPFELSLYVYMRDNGVLELDIKEAVLGEGSQGRVHLTPKTDKGYFLEEFTKLATANILKTYLISDPLASKEGDEQKTDPKEIKEDLIRKLESFKNNFASINSVKTVDKLIEVKKLDLQGPFTSIPEEMTEENLVEFFNNILGIDRHTGRLQINLDPKILSEKILYAQNNIQVWNIEPIFDKLMDKTYLDLAIGNGVRSKEFLNTIYNRQEKKDSLTFVGTSGNVKNEGPVDYSFKIKLREFESMVNSILTASIAPQVRDAKAQLATLEEGSVNILEDLTVRTQGDNQLYLSIALNQIEKKKNWFGRRVFDSIFNRDAKNYKIINNRSSITARIKLHAVALDENKKELLEKNADEIFLGNTLLKIELESIGRSVKNPGLFGSILNAMIGDVNLKNGLIGSNLKKLVLKIAGPKLNPVGRENGSATLAGFALNNYLKVFTTKNDILLQLNPRLAGPVWDLLLVKDQNFKGRKVGVGIDYTKKTINFDFKMVFNPSTVDKHELFLIMNEANAIVKDVKAGNVKTVKDFITVYDRLYYNSDVTKRSLVHRLKKVVTNYDSLALLNENKSHYDNYSTTGAEIMQIATAAKVIADAIDSVVALKQPSGVNYKQRAKQIVNELNEAYIGPFSRYYAKRYHTNNLKIINGEISDWTLYILPDALFAHKAYEFLK</sequence>
<gene>
    <name evidence="1" type="ORF">DAY19_11795</name>
</gene>
<proteinExistence type="predicted"/>
<dbReference type="Proteomes" id="UP000443582">
    <property type="component" value="Unassembled WGS sequence"/>
</dbReference>
<accession>A0ABY0ICJ8</accession>
<name>A0ABY0ICJ8_9BACT</name>
<organism evidence="1 2">
    <name type="scientific">Halobacteriovorax vibrionivorans</name>
    <dbReference type="NCBI Taxonomy" id="2152716"/>
    <lineage>
        <taxon>Bacteria</taxon>
        <taxon>Pseudomonadati</taxon>
        <taxon>Bdellovibrionota</taxon>
        <taxon>Bacteriovoracia</taxon>
        <taxon>Bacteriovoracales</taxon>
        <taxon>Halobacteriovoraceae</taxon>
        <taxon>Halobacteriovorax</taxon>
    </lineage>
</organism>
<evidence type="ECO:0000313" key="2">
    <source>
        <dbReference type="Proteomes" id="UP000443582"/>
    </source>
</evidence>
<keyword evidence="2" id="KW-1185">Reference proteome</keyword>